<feature type="compositionally biased region" description="Acidic residues" evidence="3">
    <location>
        <begin position="52"/>
        <end position="62"/>
    </location>
</feature>
<keyword evidence="1 2" id="KW-0694">RNA-binding</keyword>
<evidence type="ECO:0000313" key="10">
    <source>
        <dbReference type="EMBL" id="RZB94303.1"/>
    </source>
</evidence>
<evidence type="ECO:0000313" key="8">
    <source>
        <dbReference type="EMBL" id="RZB94301.1"/>
    </source>
</evidence>
<name>A0A445J7B1_GLYSO</name>
<keyword evidence="11" id="KW-1185">Reference proteome</keyword>
<evidence type="ECO:0000256" key="1">
    <source>
        <dbReference type="ARBA" id="ARBA00022884"/>
    </source>
</evidence>
<reference evidence="10 11" key="1">
    <citation type="submission" date="2018-09" db="EMBL/GenBank/DDBJ databases">
        <title>A high-quality reference genome of wild soybean provides a powerful tool to mine soybean genomes.</title>
        <authorList>
            <person name="Xie M."/>
            <person name="Chung C.Y.L."/>
            <person name="Li M.-W."/>
            <person name="Wong F.-L."/>
            <person name="Chan T.-F."/>
            <person name="Lam H.-M."/>
        </authorList>
    </citation>
    <scope>NUCLEOTIDE SEQUENCE [LARGE SCALE GENOMIC DNA]</scope>
    <source>
        <strain evidence="11">cv. W05</strain>
        <tissue evidence="10">Hypocotyl of etiolated seedlings</tissue>
    </source>
</reference>
<feature type="compositionally biased region" description="Polar residues" evidence="3">
    <location>
        <begin position="937"/>
        <end position="956"/>
    </location>
</feature>
<feature type="compositionally biased region" description="Basic and acidic residues" evidence="3">
    <location>
        <begin position="41"/>
        <end position="50"/>
    </location>
</feature>
<dbReference type="Gene3D" id="3.30.70.330">
    <property type="match status" value="4"/>
</dbReference>
<comment type="caution">
    <text evidence="10">The sequence shown here is derived from an EMBL/GenBank/DDBJ whole genome shotgun (WGS) entry which is preliminary data.</text>
</comment>
<feature type="domain" description="RRM" evidence="4">
    <location>
        <begin position="1095"/>
        <end position="1176"/>
    </location>
</feature>
<dbReference type="EMBL" id="QZWG01000009">
    <property type="protein sequence ID" value="RZB94301.1"/>
    <property type="molecule type" value="Genomic_DNA"/>
</dbReference>
<evidence type="ECO:0000313" key="7">
    <source>
        <dbReference type="EMBL" id="RZB94300.1"/>
    </source>
</evidence>
<feature type="region of interest" description="Disordered" evidence="3">
    <location>
        <begin position="1"/>
        <end position="206"/>
    </location>
</feature>
<dbReference type="InterPro" id="IPR026960">
    <property type="entry name" value="RVT-Znf"/>
</dbReference>
<dbReference type="EMBL" id="QZWG01000009">
    <property type="protein sequence ID" value="RZB94299.1"/>
    <property type="molecule type" value="Genomic_DNA"/>
</dbReference>
<dbReference type="Proteomes" id="UP000289340">
    <property type="component" value="Chromosome 9"/>
</dbReference>
<sequence length="1402" mass="158668">MDNKSDPKAGATAVPPPRIGKREGENEDEQQVNAKKHKRHEVAEEQRIMDEIVSDDSFEDFEPDKNPEAKKDSLSKQEKKGKPDSANCSSSLESLADGSEEGKGNMDIDEGNHSEECNEETLEKMQVLMDAASNAQQYDLKNVENDSFSNSSDDDNESDDNGSDVIEKPHMPVKSSENSEKGIEEKDPKAPQENPKILATPNERNAGSKTIVTRNLSYSVERADLENLFKECGEIVDVRLHTDAEGRFRGFGHVEFATAEAAQNALQLNNTELLRCRIRVVIAPQKNKHRSYNENFLAGDKVKSWEDRWICRDQSLAEKYPRLYLISSQQQQLIGQVGEHINSSWEWRFIWRRPLFDSEVDLAITFLSEVDGQVILTHGAVRWVWVADQSGIYSTQSAYEVLREGVAEENLEDCFRVLWKIRIPSKIAIFVWRLLRDRLPTKSNLQARQVQIPDLNCPFCGRMEEDASHLFIHCSKIQPLWWDSMSWINLKGALPLSPKQLFMQYSFLQEDGRRNRRWQYWWLAITWTTWQLRNRILFSGATFDGNKLVEDATFLMWTWLHNLEKDFTIHFNHCCVLHHRSVESMEAVRFKKFCKGRIQAVRIWFSDCCLGFEVWEFGETKSKRVGFGLVGREWEGFGFHVISSNSSHSFQRSEGTQPVKGSEISGDCEQETEPKLIATCKEPSATSKAIYAKNLAYSMEQDDMEYLFKNCGEIVSIHLHTDHNGRFKGYGHVEFATTEAAQKSIGGHQVVVLVRIGASLLHGCGVHTPHGAAAVATLRLGLPRHTLLELLPHLNMLLVVLNTISPFKLLPDLNELGHFSSLRSDSSAKSNVGMSLIPSPSFSFGRHTVSHLIQAILFWSSPPPHRNLLCKRTSLSTTFLGTLVPCLTLSWICSNRNTKVHKRNGQQTTVEALELNNTVYLGRRVGVFIAKGKGEYTSNRSNWSKSFHQSEQTKPIKSTESSEYCEEEVEGKASNSSWESSKRVATLKEQNAPSKTIYVKNLSYRVERADMENLFKECGKIVDVHLHRNPDGRLNGFGQVEFATAEAAKKALELHNTELLRRPIGVDLAEEKGEYTYSRSNWSNSFQKCERDQSPTVFVTGFDSSLPAEKIKASLEEHFGSCGEIQRISIPTFHDSGAVKGFAHLGFKDVVSVRKALHLDQNELGGFHLRVEKAKPRRENQGIGGGRGGGGGHQFGGRDGSGYTSRMGWGRSGGGGWHSLHFSDEGTDKGGLGIKDLKTFNTALLGKWRWDLFQQQGELWARILDSKYGGWRSLAEGIRGSNESPWWKDLMMVLHQQQRSTVLKNEIAWREGCGDKIRFWEDCWTGADGRQHRQQSNHIEQILGFGNLIQVDNTQQKGGRPTLTHDNYCSRCCNFFGGLIAEFWDLCNSVNWIAFVATWSLQ</sequence>
<dbReference type="GO" id="GO:0008143">
    <property type="term" value="F:poly(A) binding"/>
    <property type="evidence" value="ECO:0007669"/>
    <property type="project" value="TreeGrafter"/>
</dbReference>
<feature type="compositionally biased region" description="Gly residues" evidence="3">
    <location>
        <begin position="1182"/>
        <end position="1200"/>
    </location>
</feature>
<evidence type="ECO:0000259" key="4">
    <source>
        <dbReference type="PROSITE" id="PS50102"/>
    </source>
</evidence>
<feature type="domain" description="RRM" evidence="4">
    <location>
        <begin position="995"/>
        <end position="1071"/>
    </location>
</feature>
<feature type="domain" description="RRM" evidence="4">
    <location>
        <begin position="209"/>
        <end position="285"/>
    </location>
</feature>
<dbReference type="PANTHER" id="PTHR23236">
    <property type="entry name" value="EUKARYOTIC TRANSLATION INITIATION FACTOR 4B/4H"/>
    <property type="match status" value="1"/>
</dbReference>
<dbReference type="EMBL" id="QZWG01000009">
    <property type="protein sequence ID" value="RZB94302.1"/>
    <property type="molecule type" value="Genomic_DNA"/>
</dbReference>
<dbReference type="EMBL" id="QZWG01000009">
    <property type="protein sequence ID" value="RZB94300.1"/>
    <property type="molecule type" value="Genomic_DNA"/>
</dbReference>
<feature type="region of interest" description="Disordered" evidence="3">
    <location>
        <begin position="937"/>
        <end position="965"/>
    </location>
</feature>
<evidence type="ECO:0000256" key="2">
    <source>
        <dbReference type="PROSITE-ProRule" id="PRU00176"/>
    </source>
</evidence>
<feature type="compositionally biased region" description="Basic and acidic residues" evidence="3">
    <location>
        <begin position="177"/>
        <end position="190"/>
    </location>
</feature>
<dbReference type="Pfam" id="PF13966">
    <property type="entry name" value="zf-RVT"/>
    <property type="match status" value="1"/>
</dbReference>
<evidence type="ECO:0000313" key="9">
    <source>
        <dbReference type="EMBL" id="RZB94302.1"/>
    </source>
</evidence>
<evidence type="ECO:0000256" key="3">
    <source>
        <dbReference type="SAM" id="MobiDB-lite"/>
    </source>
</evidence>
<dbReference type="InterPro" id="IPR000504">
    <property type="entry name" value="RRM_dom"/>
</dbReference>
<feature type="domain" description="RRM" evidence="4">
    <location>
        <begin position="688"/>
        <end position="759"/>
    </location>
</feature>
<feature type="compositionally biased region" description="Basic and acidic residues" evidence="3">
    <location>
        <begin position="63"/>
        <end position="83"/>
    </location>
</feature>
<protein>
    <submittedName>
        <fullName evidence="5">Nucleolin 2 isoform A</fullName>
    </submittedName>
    <submittedName>
        <fullName evidence="6">Nucleolin 2 isoform B</fullName>
    </submittedName>
    <submittedName>
        <fullName evidence="7">Nucleolin 2 isoform C</fullName>
    </submittedName>
    <submittedName>
        <fullName evidence="8">Nucleolin 2 isoform D</fullName>
    </submittedName>
    <submittedName>
        <fullName evidence="9">Nucleolin 2 isoform E</fullName>
    </submittedName>
    <submittedName>
        <fullName evidence="10">Nucleolin 2 isoform F</fullName>
    </submittedName>
</protein>
<feature type="compositionally biased region" description="Basic and acidic residues" evidence="3">
    <location>
        <begin position="100"/>
        <end position="116"/>
    </location>
</feature>
<evidence type="ECO:0000313" key="5">
    <source>
        <dbReference type="EMBL" id="RZB94298.1"/>
    </source>
</evidence>
<dbReference type="SUPFAM" id="SSF54928">
    <property type="entry name" value="RNA-binding domain, RBD"/>
    <property type="match status" value="4"/>
</dbReference>
<proteinExistence type="predicted"/>
<dbReference type="PANTHER" id="PTHR23236:SF11">
    <property type="entry name" value="EUKARYOTIC TRANSLATION INITIATION FACTOR 4H"/>
    <property type="match status" value="1"/>
</dbReference>
<dbReference type="InterPro" id="IPR012677">
    <property type="entry name" value="Nucleotide-bd_a/b_plait_sf"/>
</dbReference>
<dbReference type="Pfam" id="PF00076">
    <property type="entry name" value="RRM_1"/>
    <property type="match status" value="4"/>
</dbReference>
<feature type="compositionally biased region" description="Acidic residues" evidence="3">
    <location>
        <begin position="152"/>
        <end position="162"/>
    </location>
</feature>
<dbReference type="InterPro" id="IPR035979">
    <property type="entry name" value="RBD_domain_sf"/>
</dbReference>
<gene>
    <name evidence="10" type="ORF">D0Y65_025511</name>
</gene>
<dbReference type="EMBL" id="QZWG01000009">
    <property type="protein sequence ID" value="RZB94298.1"/>
    <property type="molecule type" value="Genomic_DNA"/>
</dbReference>
<feature type="region of interest" description="Disordered" evidence="3">
    <location>
        <begin position="1178"/>
        <end position="1208"/>
    </location>
</feature>
<evidence type="ECO:0000313" key="11">
    <source>
        <dbReference type="Proteomes" id="UP000289340"/>
    </source>
</evidence>
<organism evidence="10 11">
    <name type="scientific">Glycine soja</name>
    <name type="common">Wild soybean</name>
    <dbReference type="NCBI Taxonomy" id="3848"/>
    <lineage>
        <taxon>Eukaryota</taxon>
        <taxon>Viridiplantae</taxon>
        <taxon>Streptophyta</taxon>
        <taxon>Embryophyta</taxon>
        <taxon>Tracheophyta</taxon>
        <taxon>Spermatophyta</taxon>
        <taxon>Magnoliopsida</taxon>
        <taxon>eudicotyledons</taxon>
        <taxon>Gunneridae</taxon>
        <taxon>Pentapetalae</taxon>
        <taxon>rosids</taxon>
        <taxon>fabids</taxon>
        <taxon>Fabales</taxon>
        <taxon>Fabaceae</taxon>
        <taxon>Papilionoideae</taxon>
        <taxon>50 kb inversion clade</taxon>
        <taxon>NPAAA clade</taxon>
        <taxon>indigoferoid/millettioid clade</taxon>
        <taxon>Phaseoleae</taxon>
        <taxon>Glycine</taxon>
        <taxon>Glycine subgen. Soja</taxon>
    </lineage>
</organism>
<dbReference type="FunFam" id="3.30.70.330:FF:001006">
    <property type="entry name" value="Nucleolin 2"/>
    <property type="match status" value="1"/>
</dbReference>
<dbReference type="SMART" id="SM00360">
    <property type="entry name" value="RRM"/>
    <property type="match status" value="4"/>
</dbReference>
<accession>A0A445J7B1</accession>
<dbReference type="FunFam" id="3.30.70.330:FF:001378">
    <property type="match status" value="1"/>
</dbReference>
<dbReference type="PROSITE" id="PS50102">
    <property type="entry name" value="RRM"/>
    <property type="match status" value="4"/>
</dbReference>
<dbReference type="EMBL" id="QZWG01000009">
    <property type="protein sequence ID" value="RZB94303.1"/>
    <property type="molecule type" value="Genomic_DNA"/>
</dbReference>
<evidence type="ECO:0000313" key="6">
    <source>
        <dbReference type="EMBL" id="RZB94299.1"/>
    </source>
</evidence>